<comment type="caution">
    <text evidence="7">The sequence shown here is derived from an EMBL/GenBank/DDBJ whole genome shotgun (WGS) entry which is preliminary data.</text>
</comment>
<dbReference type="EMBL" id="JABWDY010006594">
    <property type="protein sequence ID" value="KAF5203582.1"/>
    <property type="molecule type" value="Genomic_DNA"/>
</dbReference>
<feature type="domain" description="SWIM-type" evidence="6">
    <location>
        <begin position="613"/>
        <end position="645"/>
    </location>
</feature>
<dbReference type="GO" id="GO:0008270">
    <property type="term" value="F:zinc ion binding"/>
    <property type="evidence" value="ECO:0007669"/>
    <property type="project" value="UniProtKB-KW"/>
</dbReference>
<evidence type="ECO:0000259" key="6">
    <source>
        <dbReference type="PROSITE" id="PS50966"/>
    </source>
</evidence>
<protein>
    <submittedName>
        <fullName evidence="7">Mudr family transposase</fullName>
    </submittedName>
</protein>
<proteinExistence type="predicted"/>
<dbReference type="AlphaFoldDB" id="A0A7J6X5E2"/>
<keyword evidence="2 4" id="KW-0863">Zinc-finger</keyword>
<keyword evidence="1" id="KW-0479">Metal-binding</keyword>
<reference evidence="7 8" key="1">
    <citation type="submission" date="2020-06" db="EMBL/GenBank/DDBJ databases">
        <title>Transcriptomic and genomic resources for Thalictrum thalictroides and T. hernandezii: Facilitating candidate gene discovery in an emerging model plant lineage.</title>
        <authorList>
            <person name="Arias T."/>
            <person name="Riano-Pachon D.M."/>
            <person name="Di Stilio V.S."/>
        </authorList>
    </citation>
    <scope>NUCLEOTIDE SEQUENCE [LARGE SCALE GENOMIC DNA]</scope>
    <source>
        <strain evidence="8">cv. WT478/WT964</strain>
        <tissue evidence="7">Leaves</tissue>
    </source>
</reference>
<dbReference type="PROSITE" id="PS50966">
    <property type="entry name" value="ZF_SWIM"/>
    <property type="match status" value="1"/>
</dbReference>
<evidence type="ECO:0000256" key="3">
    <source>
        <dbReference type="ARBA" id="ARBA00022833"/>
    </source>
</evidence>
<dbReference type="Pfam" id="PF04434">
    <property type="entry name" value="SWIM"/>
    <property type="match status" value="1"/>
</dbReference>
<dbReference type="OrthoDB" id="912350at2759"/>
<evidence type="ECO:0000256" key="5">
    <source>
        <dbReference type="SAM" id="MobiDB-lite"/>
    </source>
</evidence>
<feature type="region of interest" description="Disordered" evidence="5">
    <location>
        <begin position="309"/>
        <end position="338"/>
    </location>
</feature>
<keyword evidence="3" id="KW-0862">Zinc</keyword>
<evidence type="ECO:0000256" key="2">
    <source>
        <dbReference type="ARBA" id="ARBA00022771"/>
    </source>
</evidence>
<keyword evidence="8" id="KW-1185">Reference proteome</keyword>
<feature type="compositionally biased region" description="Basic residues" evidence="5">
    <location>
        <begin position="232"/>
        <end position="242"/>
    </location>
</feature>
<evidence type="ECO:0000313" key="8">
    <source>
        <dbReference type="Proteomes" id="UP000554482"/>
    </source>
</evidence>
<sequence>MSAPLGIRSFIVHNGNHKSVMKQDGDELNFMDFIKDMKEITGMQDSTNDEINVSYIRKSGIGSSCVCTVKTDDDLMKMWVDMKMLSDKKYHLYVKKIDAAQPSLNNVVSNITAAQPISNKTPIPSTEPVARRRVVFTINESDGSDDDCMKDTPPPPISPSPSTQPIVHATPRRSPRFGCPTSPASPAPILSTQSHNHASPKVTIVHTTPRRSPRFRCPTSPAPLSPILSTQRHSHSTPRRSPRLNVTASPPPISLPRHDSVSSWEGSDKVLGSEINSVLASLHDDLQLDGNPYIASNAFGLTVDDFDGDIDRDSSEGEDYDVDDFDDGSDSGIGNGSEDELVDENLVDENAVEEDVELSEFVKKTGNLFEEEDNEKLGEVEAPKGVEEMVLGMSWPTMKDCRSYFKSYAISRHFIYQQRHNDPRRYRLKCKDPKCEWKVSCNRLGNNNATVVLSNMTNEHTCAALKNNKNEHAKAPWVAHHLLDYFRSHPLSTPKNLKEEIYRLKGAHITYWVAWAARKMMVEIINGNHEESYKLCRELRTQVLAGNPDSIVKLFVDDQNQFLGTCLSIELPEDGLVPRVAHIIGKLDKKFHKYVVQGVAEHIWLVRKYERKWNVDLEKQTCACVEWQMSSIPCVHVIAVVRDRREGWNK</sequence>
<evidence type="ECO:0000313" key="7">
    <source>
        <dbReference type="EMBL" id="KAF5203582.1"/>
    </source>
</evidence>
<dbReference type="Pfam" id="PF03108">
    <property type="entry name" value="DBD_Tnp_Mut"/>
    <property type="match status" value="1"/>
</dbReference>
<dbReference type="PANTHER" id="PTHR31973">
    <property type="entry name" value="POLYPROTEIN, PUTATIVE-RELATED"/>
    <property type="match status" value="1"/>
</dbReference>
<dbReference type="InterPro" id="IPR006564">
    <property type="entry name" value="Znf_PMZ"/>
</dbReference>
<dbReference type="PANTHER" id="PTHR31973:SF187">
    <property type="entry name" value="MUTATOR TRANSPOSASE MUDRA PROTEIN"/>
    <property type="match status" value="1"/>
</dbReference>
<dbReference type="CDD" id="cd22541">
    <property type="entry name" value="SP5_N"/>
    <property type="match status" value="1"/>
</dbReference>
<evidence type="ECO:0000256" key="1">
    <source>
        <dbReference type="ARBA" id="ARBA00022723"/>
    </source>
</evidence>
<organism evidence="7 8">
    <name type="scientific">Thalictrum thalictroides</name>
    <name type="common">Rue-anemone</name>
    <name type="synonym">Anemone thalictroides</name>
    <dbReference type="NCBI Taxonomy" id="46969"/>
    <lineage>
        <taxon>Eukaryota</taxon>
        <taxon>Viridiplantae</taxon>
        <taxon>Streptophyta</taxon>
        <taxon>Embryophyta</taxon>
        <taxon>Tracheophyta</taxon>
        <taxon>Spermatophyta</taxon>
        <taxon>Magnoliopsida</taxon>
        <taxon>Ranunculales</taxon>
        <taxon>Ranunculaceae</taxon>
        <taxon>Thalictroideae</taxon>
        <taxon>Thalictrum</taxon>
    </lineage>
</organism>
<dbReference type="InterPro" id="IPR004332">
    <property type="entry name" value="Transposase_MuDR"/>
</dbReference>
<feature type="compositionally biased region" description="Acidic residues" evidence="5">
    <location>
        <begin position="316"/>
        <end position="329"/>
    </location>
</feature>
<feature type="region of interest" description="Disordered" evidence="5">
    <location>
        <begin position="138"/>
        <end position="263"/>
    </location>
</feature>
<name>A0A7J6X5E2_THATH</name>
<dbReference type="Proteomes" id="UP000554482">
    <property type="component" value="Unassembled WGS sequence"/>
</dbReference>
<gene>
    <name evidence="7" type="ORF">FRX31_006831</name>
</gene>
<accession>A0A7J6X5E2</accession>
<dbReference type="SMART" id="SM00575">
    <property type="entry name" value="ZnF_PMZ"/>
    <property type="match status" value="1"/>
</dbReference>
<evidence type="ECO:0000256" key="4">
    <source>
        <dbReference type="PROSITE-ProRule" id="PRU00325"/>
    </source>
</evidence>
<dbReference type="InterPro" id="IPR007527">
    <property type="entry name" value="Znf_SWIM"/>
</dbReference>